<sequence length="92" mass="10652">MKIIVVKHNPKQGPMDSNATKPKRDRSTHGRVRGIVLSPHGWQRFQTAKQQAESEETWNKRFTQEDLSDRTGLSLNTLARILKREQGVDRCR</sequence>
<evidence type="ECO:0000313" key="2">
    <source>
        <dbReference type="EMBL" id="MBD2562290.1"/>
    </source>
</evidence>
<gene>
    <name evidence="2" type="ORF">H6G95_17060</name>
</gene>
<dbReference type="RefSeq" id="WP_190894872.1">
    <property type="nucleotide sequence ID" value="NZ_JACJTE010000017.1"/>
</dbReference>
<dbReference type="EMBL" id="JACJTE010000017">
    <property type="protein sequence ID" value="MBD2562290.1"/>
    <property type="molecule type" value="Genomic_DNA"/>
</dbReference>
<accession>A0ABR8EX61</accession>
<evidence type="ECO:0000313" key="3">
    <source>
        <dbReference type="Proteomes" id="UP000604661"/>
    </source>
</evidence>
<feature type="compositionally biased region" description="Basic residues" evidence="1">
    <location>
        <begin position="21"/>
        <end position="30"/>
    </location>
</feature>
<feature type="region of interest" description="Disordered" evidence="1">
    <location>
        <begin position="1"/>
        <end position="30"/>
    </location>
</feature>
<evidence type="ECO:0000256" key="1">
    <source>
        <dbReference type="SAM" id="MobiDB-lite"/>
    </source>
</evidence>
<name>A0ABR8EX61_NOSLI</name>
<dbReference type="Proteomes" id="UP000604661">
    <property type="component" value="Unassembled WGS sequence"/>
</dbReference>
<proteinExistence type="predicted"/>
<keyword evidence="3" id="KW-1185">Reference proteome</keyword>
<comment type="caution">
    <text evidence="2">The sequence shown here is derived from an EMBL/GenBank/DDBJ whole genome shotgun (WGS) entry which is preliminary data.</text>
</comment>
<reference evidence="2 3" key="1">
    <citation type="journal article" date="2020" name="ISME J.">
        <title>Comparative genomics reveals insights into cyanobacterial evolution and habitat adaptation.</title>
        <authorList>
            <person name="Chen M.Y."/>
            <person name="Teng W.K."/>
            <person name="Zhao L."/>
            <person name="Hu C.X."/>
            <person name="Zhou Y.K."/>
            <person name="Han B.P."/>
            <person name="Song L.R."/>
            <person name="Shu W.S."/>
        </authorList>
    </citation>
    <scope>NUCLEOTIDE SEQUENCE [LARGE SCALE GENOMIC DNA]</scope>
    <source>
        <strain evidence="2 3">FACHB-391</strain>
    </source>
</reference>
<organism evidence="2 3">
    <name type="scientific">Nostoc linckia FACHB-391</name>
    <dbReference type="NCBI Taxonomy" id="2692906"/>
    <lineage>
        <taxon>Bacteria</taxon>
        <taxon>Bacillati</taxon>
        <taxon>Cyanobacteriota</taxon>
        <taxon>Cyanophyceae</taxon>
        <taxon>Nostocales</taxon>
        <taxon>Nostocaceae</taxon>
        <taxon>Nostoc</taxon>
    </lineage>
</organism>
<protein>
    <submittedName>
        <fullName evidence="2">Uncharacterized protein</fullName>
    </submittedName>
</protein>